<reference evidence="1" key="1">
    <citation type="submission" date="2024-07" db="EMBL/GenBank/DDBJ databases">
        <authorList>
            <person name="Yu S.T."/>
        </authorList>
    </citation>
    <scope>NUCLEOTIDE SEQUENCE</scope>
    <source>
        <strain evidence="1">R08</strain>
    </source>
</reference>
<dbReference type="SUPFAM" id="SSF51569">
    <property type="entry name" value="Aldolase"/>
    <property type="match status" value="1"/>
</dbReference>
<dbReference type="Pfam" id="PF08013">
    <property type="entry name" value="GatZ_KbaZ-like"/>
    <property type="match status" value="1"/>
</dbReference>
<dbReference type="RefSeq" id="WP_369192336.1">
    <property type="nucleotide sequence ID" value="NZ_CP163431.1"/>
</dbReference>
<dbReference type="InterPro" id="IPR013785">
    <property type="entry name" value="Aldolase_TIM"/>
</dbReference>
<dbReference type="EMBL" id="CP163431">
    <property type="protein sequence ID" value="XDQ07565.1"/>
    <property type="molecule type" value="Genomic_DNA"/>
</dbReference>
<dbReference type="AlphaFoldDB" id="A0AB39MP41"/>
<name>A0AB39MP41_9ACTN</name>
<dbReference type="InterPro" id="IPR012062">
    <property type="entry name" value="GatZ/KbaZ-like"/>
</dbReference>
<proteinExistence type="predicted"/>
<gene>
    <name evidence="1" type="ORF">AB5J58_48625</name>
</gene>
<evidence type="ECO:0000313" key="1">
    <source>
        <dbReference type="EMBL" id="XDQ07565.1"/>
    </source>
</evidence>
<dbReference type="GO" id="GO:0005975">
    <property type="term" value="P:carbohydrate metabolic process"/>
    <property type="evidence" value="ECO:0007669"/>
    <property type="project" value="InterPro"/>
</dbReference>
<organism evidence="1">
    <name type="scientific">Streptomyces sp. R08</name>
    <dbReference type="NCBI Taxonomy" id="3238624"/>
    <lineage>
        <taxon>Bacteria</taxon>
        <taxon>Bacillati</taxon>
        <taxon>Actinomycetota</taxon>
        <taxon>Actinomycetes</taxon>
        <taxon>Kitasatosporales</taxon>
        <taxon>Streptomycetaceae</taxon>
        <taxon>Streptomyces</taxon>
    </lineage>
</organism>
<dbReference type="Gene3D" id="3.20.20.70">
    <property type="entry name" value="Aldolase class I"/>
    <property type="match status" value="1"/>
</dbReference>
<accession>A0AB39MP41</accession>
<protein>
    <submittedName>
        <fullName evidence="1">Class II D-tagatose-bisphosphate aldolase, non-catalytic subunit</fullName>
    </submittedName>
</protein>
<sequence length="368" mass="40479">MLDAALTAAYRWNTKIMLIPSRSQVDAPEYGTGYTGWTTEQFAKYVRARDPRRLALLCRDHGGPWQHPDEGLLPDEKAVMVSCAASFDSDIAAGFDILHIDTSAEPTGEAPFPAALGRLTELYAHCSATAEAAGRSLRFEIGFEVQGTDVNDPGVFEAQLDEVCGEITGQGLPLPSFVVAQTGTKVQELSNRGAFSRPASRERVTQQITALAQICRARNLKLKAHNCDYLTPSDVAAVTAAGVDAVNVAPEFGTYETRILLRLLNEIQLPKLADQFLSLSFESGKWSKWMAPDTMATDYERAVIAGHYMFGSPEFHDIRAQLERRLARRSAVPLEELLQSEIALLIERYLLAGTSSWRPAPQSHLVVR</sequence>